<keyword evidence="1" id="KW-1133">Transmembrane helix</keyword>
<accession>A0A6A5T9B7</accession>
<dbReference type="Proteomes" id="UP000800035">
    <property type="component" value="Unassembled WGS sequence"/>
</dbReference>
<evidence type="ECO:0000313" key="2">
    <source>
        <dbReference type="EMBL" id="KAF1949161.1"/>
    </source>
</evidence>
<feature type="transmembrane region" description="Helical" evidence="1">
    <location>
        <begin position="99"/>
        <end position="120"/>
    </location>
</feature>
<dbReference type="EMBL" id="ML977041">
    <property type="protein sequence ID" value="KAF1949161.1"/>
    <property type="molecule type" value="Genomic_DNA"/>
</dbReference>
<sequence length="289" mass="32989">MAAFSRGLRGTLLQTSFRLPSTLRTAILFPRPQFAPSQTSVRFFSSSICRRFPVAARRPAPGAPSYVSSDPVLRRVVATREPVLLYREPNPRKYLTRTYAWALAASGVGLYSFYFARVYVPAEQPFFVTPLYLFLGFAFLAIGMHIFQRPVRRITTIEVIPATMSGRLQLRLRGRKYPFLKETELTTDVWEPVMTEKTKPLVEEIVEAERARSQSITEGLGSLGYLSMVVEFMARLLDQRTTSFFNNFKHFVFQFGQVTVEVDGVKWKLDCNGYLLEDGKAIDRIISQE</sequence>
<feature type="transmembrane region" description="Helical" evidence="1">
    <location>
        <begin position="126"/>
        <end position="147"/>
    </location>
</feature>
<protein>
    <submittedName>
        <fullName evidence="2">Uncharacterized protein</fullName>
    </submittedName>
</protein>
<keyword evidence="1" id="KW-0812">Transmembrane</keyword>
<reference evidence="2" key="1">
    <citation type="journal article" date="2020" name="Stud. Mycol.">
        <title>101 Dothideomycetes genomes: a test case for predicting lifestyles and emergence of pathogens.</title>
        <authorList>
            <person name="Haridas S."/>
            <person name="Albert R."/>
            <person name="Binder M."/>
            <person name="Bloem J."/>
            <person name="Labutti K."/>
            <person name="Salamov A."/>
            <person name="Andreopoulos B."/>
            <person name="Baker S."/>
            <person name="Barry K."/>
            <person name="Bills G."/>
            <person name="Bluhm B."/>
            <person name="Cannon C."/>
            <person name="Castanera R."/>
            <person name="Culley D."/>
            <person name="Daum C."/>
            <person name="Ezra D."/>
            <person name="Gonzalez J."/>
            <person name="Henrissat B."/>
            <person name="Kuo A."/>
            <person name="Liang C."/>
            <person name="Lipzen A."/>
            <person name="Lutzoni F."/>
            <person name="Magnuson J."/>
            <person name="Mondo S."/>
            <person name="Nolan M."/>
            <person name="Ohm R."/>
            <person name="Pangilinan J."/>
            <person name="Park H.-J."/>
            <person name="Ramirez L."/>
            <person name="Alfaro M."/>
            <person name="Sun H."/>
            <person name="Tritt A."/>
            <person name="Yoshinaga Y."/>
            <person name="Zwiers L.-H."/>
            <person name="Turgeon B."/>
            <person name="Goodwin S."/>
            <person name="Spatafora J."/>
            <person name="Crous P."/>
            <person name="Grigoriev I."/>
        </authorList>
    </citation>
    <scope>NUCLEOTIDE SEQUENCE</scope>
    <source>
        <strain evidence="2">CBS 675.92</strain>
    </source>
</reference>
<proteinExistence type="predicted"/>
<keyword evidence="3" id="KW-1185">Reference proteome</keyword>
<name>A0A6A5T9B7_9PLEO</name>
<evidence type="ECO:0000313" key="3">
    <source>
        <dbReference type="Proteomes" id="UP000800035"/>
    </source>
</evidence>
<dbReference type="AlphaFoldDB" id="A0A6A5T9B7"/>
<dbReference type="OrthoDB" id="4140442at2759"/>
<gene>
    <name evidence="2" type="ORF">CC80DRAFT_540517</name>
</gene>
<keyword evidence="1" id="KW-0472">Membrane</keyword>
<evidence type="ECO:0000256" key="1">
    <source>
        <dbReference type="SAM" id="Phobius"/>
    </source>
</evidence>
<organism evidence="2 3">
    <name type="scientific">Byssothecium circinans</name>
    <dbReference type="NCBI Taxonomy" id="147558"/>
    <lineage>
        <taxon>Eukaryota</taxon>
        <taxon>Fungi</taxon>
        <taxon>Dikarya</taxon>
        <taxon>Ascomycota</taxon>
        <taxon>Pezizomycotina</taxon>
        <taxon>Dothideomycetes</taxon>
        <taxon>Pleosporomycetidae</taxon>
        <taxon>Pleosporales</taxon>
        <taxon>Massarineae</taxon>
        <taxon>Massarinaceae</taxon>
        <taxon>Byssothecium</taxon>
    </lineage>
</organism>